<dbReference type="InterPro" id="IPR002110">
    <property type="entry name" value="Ankyrin_rpt"/>
</dbReference>
<dbReference type="AlphaFoldDB" id="A0A7M5UBZ7"/>
<keyword evidence="3" id="KW-0040">ANK repeat</keyword>
<dbReference type="SMART" id="SM00248">
    <property type="entry name" value="ANK"/>
    <property type="match status" value="2"/>
</dbReference>
<name>A0A7M5UBZ7_9CNID</name>
<feature type="domain" description="RING-type" evidence="6">
    <location>
        <begin position="39"/>
        <end position="77"/>
    </location>
</feature>
<dbReference type="GeneID" id="136801433"/>
<evidence type="ECO:0000256" key="1">
    <source>
        <dbReference type="ARBA" id="ARBA00022771"/>
    </source>
</evidence>
<feature type="region of interest" description="Disordered" evidence="5">
    <location>
        <begin position="1"/>
        <end position="22"/>
    </location>
</feature>
<evidence type="ECO:0000256" key="5">
    <source>
        <dbReference type="SAM" id="MobiDB-lite"/>
    </source>
</evidence>
<dbReference type="PANTHER" id="PTHR10131">
    <property type="entry name" value="TNF RECEPTOR ASSOCIATED FACTOR"/>
    <property type="match status" value="1"/>
</dbReference>
<dbReference type="RefSeq" id="XP_066914173.1">
    <property type="nucleotide sequence ID" value="XM_067058072.1"/>
</dbReference>
<dbReference type="InterPro" id="IPR001841">
    <property type="entry name" value="Znf_RING"/>
</dbReference>
<dbReference type="PROSITE" id="PS50088">
    <property type="entry name" value="ANK_REPEAT"/>
    <property type="match status" value="1"/>
</dbReference>
<evidence type="ECO:0000256" key="2">
    <source>
        <dbReference type="ARBA" id="ARBA00022833"/>
    </source>
</evidence>
<organism evidence="7 8">
    <name type="scientific">Clytia hemisphaerica</name>
    <dbReference type="NCBI Taxonomy" id="252671"/>
    <lineage>
        <taxon>Eukaryota</taxon>
        <taxon>Metazoa</taxon>
        <taxon>Cnidaria</taxon>
        <taxon>Hydrozoa</taxon>
        <taxon>Hydroidolina</taxon>
        <taxon>Leptothecata</taxon>
        <taxon>Obeliida</taxon>
        <taxon>Clytiidae</taxon>
        <taxon>Clytia</taxon>
    </lineage>
</organism>
<dbReference type="InterPro" id="IPR013083">
    <property type="entry name" value="Znf_RING/FYVE/PHD"/>
</dbReference>
<dbReference type="Pfam" id="PF12796">
    <property type="entry name" value="Ank_2"/>
    <property type="match status" value="1"/>
</dbReference>
<keyword evidence="1 4" id="KW-0863">Zinc-finger</keyword>
<dbReference type="PROSITE" id="PS50297">
    <property type="entry name" value="ANK_REP_REGION"/>
    <property type="match status" value="1"/>
</dbReference>
<proteinExistence type="predicted"/>
<dbReference type="Proteomes" id="UP000594262">
    <property type="component" value="Unplaced"/>
</dbReference>
<dbReference type="Gene3D" id="1.25.40.20">
    <property type="entry name" value="Ankyrin repeat-containing domain"/>
    <property type="match status" value="1"/>
</dbReference>
<evidence type="ECO:0000313" key="7">
    <source>
        <dbReference type="EnsemblMetazoa" id="CLYHEMP008637.2"/>
    </source>
</evidence>
<dbReference type="SUPFAM" id="SSF48403">
    <property type="entry name" value="Ankyrin repeat"/>
    <property type="match status" value="1"/>
</dbReference>
<evidence type="ECO:0000313" key="8">
    <source>
        <dbReference type="Proteomes" id="UP000594262"/>
    </source>
</evidence>
<dbReference type="OrthoDB" id="5954332at2759"/>
<feature type="repeat" description="ANK" evidence="3">
    <location>
        <begin position="430"/>
        <end position="462"/>
    </location>
</feature>
<dbReference type="GO" id="GO:0008270">
    <property type="term" value="F:zinc ion binding"/>
    <property type="evidence" value="ECO:0007669"/>
    <property type="project" value="UniProtKB-KW"/>
</dbReference>
<dbReference type="EnsemblMetazoa" id="CLYHEMT008637.2">
    <property type="protein sequence ID" value="CLYHEMP008637.2"/>
    <property type="gene ID" value="CLYHEMG008637"/>
</dbReference>
<evidence type="ECO:0000256" key="4">
    <source>
        <dbReference type="PROSITE-ProRule" id="PRU00175"/>
    </source>
</evidence>
<evidence type="ECO:0000259" key="6">
    <source>
        <dbReference type="PROSITE" id="PS50089"/>
    </source>
</evidence>
<sequence>MAASRDYDHNNTNGYSSSSSNEDEYAGYPFDFLETDFQCIICTMVIRGFTELPCGHAGCKFCIEKWEKQKVACCECQESYDKTKKQESRYNDRKIKHERQARCKQHEQGCTWQGSIADYKDQHRKRCGFRNVRCRLCNQKVAHQEKEGHKLTCTHRLVNCTTCGAQYSFINKKKHEDEECKLPCDYYQYGCHEKVYKPHMERHLANLARRHIELVKSHYDRIVTELVSEKDKKITELNTTVNLQSEHIAELTTQLEVNKIPMATSSSISSPTVKPAVKTKSFLRTPIGLFKKKEDKQQQQATNSLQTTSAKWDEKKIYEIVFKGKTLTFNDVYKILEEKNFKKFGEIFRKNPNIVNSLRGVLGWTFLMRAVDEDRFDVFVHLMEYPHDFSLVDNGGRNVLHFVGRYGTVRYLEKFYQQTIKMLIHGRDEENLTPLHEASYRNKHDVIRWLLAKGADHELKNKHGRRPDEHPLCDGVTKEIFRSFRSS</sequence>
<dbReference type="PANTHER" id="PTHR10131:SF94">
    <property type="entry name" value="TNF RECEPTOR-ASSOCIATED FACTOR 4"/>
    <property type="match status" value="1"/>
</dbReference>
<dbReference type="RefSeq" id="XP_066914174.1">
    <property type="nucleotide sequence ID" value="XM_067058073.1"/>
</dbReference>
<protein>
    <recommendedName>
        <fullName evidence="6">RING-type domain-containing protein</fullName>
    </recommendedName>
</protein>
<dbReference type="InterPro" id="IPR036770">
    <property type="entry name" value="Ankyrin_rpt-contain_sf"/>
</dbReference>
<dbReference type="SUPFAM" id="SSF57850">
    <property type="entry name" value="RING/U-box"/>
    <property type="match status" value="1"/>
</dbReference>
<keyword evidence="8" id="KW-1185">Reference proteome</keyword>
<reference evidence="7" key="1">
    <citation type="submission" date="2021-01" db="UniProtKB">
        <authorList>
            <consortium name="EnsemblMetazoa"/>
        </authorList>
    </citation>
    <scope>IDENTIFICATION</scope>
</reference>
<keyword evidence="1 4" id="KW-0479">Metal-binding</keyword>
<evidence type="ECO:0000256" key="3">
    <source>
        <dbReference type="PROSITE-ProRule" id="PRU00023"/>
    </source>
</evidence>
<accession>A0A7M5UBZ7</accession>
<keyword evidence="2" id="KW-0862">Zinc</keyword>
<dbReference type="PROSITE" id="PS50089">
    <property type="entry name" value="ZF_RING_2"/>
    <property type="match status" value="1"/>
</dbReference>
<dbReference type="Gene3D" id="3.30.40.10">
    <property type="entry name" value="Zinc/RING finger domain, C3HC4 (zinc finger)"/>
    <property type="match status" value="2"/>
</dbReference>